<gene>
    <name evidence="1" type="ORF">NDU88_007975</name>
</gene>
<dbReference type="AlphaFoldDB" id="A0AAV7SU92"/>
<accession>A0AAV7SU92</accession>
<dbReference type="Proteomes" id="UP001066276">
    <property type="component" value="Chromosome 4_2"/>
</dbReference>
<feature type="non-terminal residue" evidence="1">
    <location>
        <position position="62"/>
    </location>
</feature>
<organism evidence="1 2">
    <name type="scientific">Pleurodeles waltl</name>
    <name type="common">Iberian ribbed newt</name>
    <dbReference type="NCBI Taxonomy" id="8319"/>
    <lineage>
        <taxon>Eukaryota</taxon>
        <taxon>Metazoa</taxon>
        <taxon>Chordata</taxon>
        <taxon>Craniata</taxon>
        <taxon>Vertebrata</taxon>
        <taxon>Euteleostomi</taxon>
        <taxon>Amphibia</taxon>
        <taxon>Batrachia</taxon>
        <taxon>Caudata</taxon>
        <taxon>Salamandroidea</taxon>
        <taxon>Salamandridae</taxon>
        <taxon>Pleurodelinae</taxon>
        <taxon>Pleurodeles</taxon>
    </lineage>
</organism>
<evidence type="ECO:0000313" key="2">
    <source>
        <dbReference type="Proteomes" id="UP001066276"/>
    </source>
</evidence>
<comment type="caution">
    <text evidence="1">The sequence shown here is derived from an EMBL/GenBank/DDBJ whole genome shotgun (WGS) entry which is preliminary data.</text>
</comment>
<reference evidence="1" key="1">
    <citation type="journal article" date="2022" name="bioRxiv">
        <title>Sequencing and chromosome-scale assembly of the giantPleurodeles waltlgenome.</title>
        <authorList>
            <person name="Brown T."/>
            <person name="Elewa A."/>
            <person name="Iarovenko S."/>
            <person name="Subramanian E."/>
            <person name="Araus A.J."/>
            <person name="Petzold A."/>
            <person name="Susuki M."/>
            <person name="Suzuki K.-i.T."/>
            <person name="Hayashi T."/>
            <person name="Toyoda A."/>
            <person name="Oliveira C."/>
            <person name="Osipova E."/>
            <person name="Leigh N.D."/>
            <person name="Simon A."/>
            <person name="Yun M.H."/>
        </authorList>
    </citation>
    <scope>NUCLEOTIDE SEQUENCE</scope>
    <source>
        <strain evidence="1">20211129_DDA</strain>
        <tissue evidence="1">Liver</tissue>
    </source>
</reference>
<keyword evidence="2" id="KW-1185">Reference proteome</keyword>
<name>A0AAV7SU92_PLEWA</name>
<feature type="non-terminal residue" evidence="1">
    <location>
        <position position="1"/>
    </location>
</feature>
<protein>
    <submittedName>
        <fullName evidence="1">Uncharacterized protein</fullName>
    </submittedName>
</protein>
<dbReference type="EMBL" id="JANPWB010000008">
    <property type="protein sequence ID" value="KAJ1167586.1"/>
    <property type="molecule type" value="Genomic_DNA"/>
</dbReference>
<proteinExistence type="predicted"/>
<sequence>QAAGLSLLCFQPPAGEEEPLRVCAVNLQTLPEPRHLRPQICTCPPSPRRRREPGNVCTGFCS</sequence>
<evidence type="ECO:0000313" key="1">
    <source>
        <dbReference type="EMBL" id="KAJ1167586.1"/>
    </source>
</evidence>